<gene>
    <name evidence="1" type="ORF">B1H58_02480</name>
</gene>
<accession>A0A1W6B1L4</accession>
<sequence length="76" mass="8716">MLKIFYKVASINSDACKSCMDLHANNTCEKHEPGQSRRGLSLYMHLHEKRYIKRAGVAGIALRAEHVLEVNTFKRE</sequence>
<reference evidence="1 2" key="1">
    <citation type="submission" date="2017-02" db="EMBL/GenBank/DDBJ databases">
        <title>Complete genome sequence of the drought resistance-promoting endophyte Pantoea alhagi LTYR-11Z.</title>
        <authorList>
            <person name="Zhang L."/>
        </authorList>
    </citation>
    <scope>NUCLEOTIDE SEQUENCE [LARGE SCALE GENOMIC DNA]</scope>
    <source>
        <strain evidence="1 2">LTYR-11Z</strain>
    </source>
</reference>
<dbReference type="Proteomes" id="UP000192900">
    <property type="component" value="Chromosome"/>
</dbReference>
<evidence type="ECO:0000313" key="2">
    <source>
        <dbReference type="Proteomes" id="UP000192900"/>
    </source>
</evidence>
<dbReference type="KEGG" id="palh:B1H58_02480"/>
<name>A0A1W6B1L4_9GAMM</name>
<keyword evidence="2" id="KW-1185">Reference proteome</keyword>
<proteinExistence type="predicted"/>
<evidence type="ECO:0000313" key="1">
    <source>
        <dbReference type="EMBL" id="ARJ40972.1"/>
    </source>
</evidence>
<dbReference type="AlphaFoldDB" id="A0A1W6B1L4"/>
<protein>
    <submittedName>
        <fullName evidence="1">Uncharacterized protein</fullName>
    </submittedName>
</protein>
<organism evidence="1 2">
    <name type="scientific">Pantoea alhagi</name>
    <dbReference type="NCBI Taxonomy" id="1891675"/>
    <lineage>
        <taxon>Bacteria</taxon>
        <taxon>Pseudomonadati</taxon>
        <taxon>Pseudomonadota</taxon>
        <taxon>Gammaproteobacteria</taxon>
        <taxon>Enterobacterales</taxon>
        <taxon>Erwiniaceae</taxon>
        <taxon>Pantoea</taxon>
    </lineage>
</organism>
<dbReference type="STRING" id="1891675.B1H58_02480"/>
<dbReference type="EMBL" id="CP019706">
    <property type="protein sequence ID" value="ARJ40972.1"/>
    <property type="molecule type" value="Genomic_DNA"/>
</dbReference>